<evidence type="ECO:0000313" key="2">
    <source>
        <dbReference type="EMBL" id="RYC82733.1"/>
    </source>
</evidence>
<proteinExistence type="predicted"/>
<sequence>MDLDNAAVALAVQHQNGGFNDKAVIVVEEEPSGKTNFQIKEIASTHLMNQRRQDPQSKAAQYAAQYALDCGVTCILQQYDRPTKEPQTRYFLPIRQLIEAQPQQRKNKEKSPKKRRVSGRLLGSRRATHLID</sequence>
<dbReference type="AlphaFoldDB" id="A0A4Q2VF07"/>
<organism evidence="2 3">
    <name type="scientific">Fusarium oxysporum f. sp. narcissi</name>
    <dbReference type="NCBI Taxonomy" id="451672"/>
    <lineage>
        <taxon>Eukaryota</taxon>
        <taxon>Fungi</taxon>
        <taxon>Dikarya</taxon>
        <taxon>Ascomycota</taxon>
        <taxon>Pezizomycotina</taxon>
        <taxon>Sordariomycetes</taxon>
        <taxon>Hypocreomycetidae</taxon>
        <taxon>Hypocreales</taxon>
        <taxon>Nectriaceae</taxon>
        <taxon>Fusarium</taxon>
        <taxon>Fusarium oxysporum species complex</taxon>
    </lineage>
</organism>
<accession>A0A4Q2VF07</accession>
<gene>
    <name evidence="2" type="ORF">BFJ63_vAg14399</name>
</gene>
<feature type="compositionally biased region" description="Basic residues" evidence="1">
    <location>
        <begin position="105"/>
        <end position="118"/>
    </location>
</feature>
<dbReference type="EMBL" id="MQTW01000173">
    <property type="protein sequence ID" value="RYC82733.1"/>
    <property type="molecule type" value="Genomic_DNA"/>
</dbReference>
<reference evidence="2 3" key="1">
    <citation type="submission" date="2016-12" db="EMBL/GenBank/DDBJ databases">
        <title>Draft genome sequence of Fusarium oxysporum causing rot on Narcissus.</title>
        <authorList>
            <person name="Armitage A.D."/>
            <person name="Taylor A."/>
            <person name="Clarkson J.P."/>
            <person name="Harrison R.J."/>
            <person name="Jackson A.C."/>
        </authorList>
    </citation>
    <scope>NUCLEOTIDE SEQUENCE [LARGE SCALE GENOMIC DNA]</scope>
    <source>
        <strain evidence="2 3">N139</strain>
    </source>
</reference>
<feature type="region of interest" description="Disordered" evidence="1">
    <location>
        <begin position="100"/>
        <end position="132"/>
    </location>
</feature>
<evidence type="ECO:0000256" key="1">
    <source>
        <dbReference type="SAM" id="MobiDB-lite"/>
    </source>
</evidence>
<comment type="caution">
    <text evidence="2">The sequence shown here is derived from an EMBL/GenBank/DDBJ whole genome shotgun (WGS) entry which is preliminary data.</text>
</comment>
<protein>
    <submittedName>
        <fullName evidence="2">Uncharacterized protein</fullName>
    </submittedName>
</protein>
<dbReference type="Proteomes" id="UP000290540">
    <property type="component" value="Unassembled WGS sequence"/>
</dbReference>
<evidence type="ECO:0000313" key="3">
    <source>
        <dbReference type="Proteomes" id="UP000290540"/>
    </source>
</evidence>
<name>A0A4Q2VF07_FUSOX</name>